<proteinExistence type="predicted"/>
<evidence type="ECO:0000259" key="1">
    <source>
        <dbReference type="Pfam" id="PF08241"/>
    </source>
</evidence>
<dbReference type="GO" id="GO:0032259">
    <property type="term" value="P:methylation"/>
    <property type="evidence" value="ECO:0007669"/>
    <property type="project" value="UniProtKB-KW"/>
</dbReference>
<dbReference type="Gene3D" id="3.40.50.150">
    <property type="entry name" value="Vaccinia Virus protein VP39"/>
    <property type="match status" value="1"/>
</dbReference>
<dbReference type="PANTHER" id="PTHR43591">
    <property type="entry name" value="METHYLTRANSFERASE"/>
    <property type="match status" value="1"/>
</dbReference>
<keyword evidence="2" id="KW-0489">Methyltransferase</keyword>
<evidence type="ECO:0000313" key="3">
    <source>
        <dbReference type="Proteomes" id="UP000782610"/>
    </source>
</evidence>
<sequence>MGNWVAKFDRRSWFLNDFNSWYYNRRIWVLSRRLAKAIPGRGRVLDVGCGDGLLATALMRIRPDLKIEGVDVVPRLKSMMPVALYDGVTLPFEDKSFDYVTIVDVLHHTNDPAVVLAEAARVARQGVIVKDHLREGVLAQATLSFMDWVGNIGDGVPMPYNFLSRSEWQGAFFKAKLQSVETDEKLGIYLPPVSWICDRNLHFVSFLAPRAA</sequence>
<dbReference type="InterPro" id="IPR013216">
    <property type="entry name" value="Methyltransf_11"/>
</dbReference>
<name>A0A933L4D0_9HYPH</name>
<dbReference type="Proteomes" id="UP000782610">
    <property type="component" value="Unassembled WGS sequence"/>
</dbReference>
<dbReference type="EMBL" id="JACRAF010000035">
    <property type="protein sequence ID" value="MBI4922638.1"/>
    <property type="molecule type" value="Genomic_DNA"/>
</dbReference>
<comment type="caution">
    <text evidence="2">The sequence shown here is derived from an EMBL/GenBank/DDBJ whole genome shotgun (WGS) entry which is preliminary data.</text>
</comment>
<accession>A0A933L4D0</accession>
<keyword evidence="2" id="KW-0808">Transferase</keyword>
<dbReference type="GO" id="GO:0008757">
    <property type="term" value="F:S-adenosylmethionine-dependent methyltransferase activity"/>
    <property type="evidence" value="ECO:0007669"/>
    <property type="project" value="InterPro"/>
</dbReference>
<evidence type="ECO:0000313" key="2">
    <source>
        <dbReference type="EMBL" id="MBI4922638.1"/>
    </source>
</evidence>
<protein>
    <submittedName>
        <fullName evidence="2">Methyltransferase domain-containing protein</fullName>
    </submittedName>
</protein>
<dbReference type="InterPro" id="IPR029063">
    <property type="entry name" value="SAM-dependent_MTases_sf"/>
</dbReference>
<dbReference type="AlphaFoldDB" id="A0A933L4D0"/>
<dbReference type="Pfam" id="PF08241">
    <property type="entry name" value="Methyltransf_11"/>
    <property type="match status" value="1"/>
</dbReference>
<feature type="domain" description="Methyltransferase type 11" evidence="1">
    <location>
        <begin position="45"/>
        <end position="126"/>
    </location>
</feature>
<reference evidence="2" key="1">
    <citation type="submission" date="2020-07" db="EMBL/GenBank/DDBJ databases">
        <title>Huge and variable diversity of episymbiotic CPR bacteria and DPANN archaea in groundwater ecosystems.</title>
        <authorList>
            <person name="He C.Y."/>
            <person name="Keren R."/>
            <person name="Whittaker M."/>
            <person name="Farag I.F."/>
            <person name="Doudna J."/>
            <person name="Cate J.H.D."/>
            <person name="Banfield J.F."/>
        </authorList>
    </citation>
    <scope>NUCLEOTIDE SEQUENCE</scope>
    <source>
        <strain evidence="2">NC_groundwater_1586_Pr3_B-0.1um_66_15</strain>
    </source>
</reference>
<dbReference type="CDD" id="cd02440">
    <property type="entry name" value="AdoMet_MTases"/>
    <property type="match status" value="1"/>
</dbReference>
<dbReference type="SUPFAM" id="SSF53335">
    <property type="entry name" value="S-adenosyl-L-methionine-dependent methyltransferases"/>
    <property type="match status" value="1"/>
</dbReference>
<organism evidence="2 3">
    <name type="scientific">Devosia nanyangense</name>
    <dbReference type="NCBI Taxonomy" id="1228055"/>
    <lineage>
        <taxon>Bacteria</taxon>
        <taxon>Pseudomonadati</taxon>
        <taxon>Pseudomonadota</taxon>
        <taxon>Alphaproteobacteria</taxon>
        <taxon>Hyphomicrobiales</taxon>
        <taxon>Devosiaceae</taxon>
        <taxon>Devosia</taxon>
    </lineage>
</organism>
<gene>
    <name evidence="2" type="ORF">HY834_12900</name>
</gene>